<evidence type="ECO:0000313" key="8">
    <source>
        <dbReference type="EMBL" id="KAG2423503.1"/>
    </source>
</evidence>
<keyword evidence="3 6" id="KW-0479">Metal-binding</keyword>
<evidence type="ECO:0000256" key="2">
    <source>
        <dbReference type="ARBA" id="ARBA00022670"/>
    </source>
</evidence>
<feature type="region of interest" description="Disordered" evidence="7">
    <location>
        <begin position="208"/>
        <end position="228"/>
    </location>
</feature>
<feature type="region of interest" description="Disordered" evidence="7">
    <location>
        <begin position="107"/>
        <end position="193"/>
    </location>
</feature>
<evidence type="ECO:0000256" key="7">
    <source>
        <dbReference type="SAM" id="MobiDB-lite"/>
    </source>
</evidence>
<dbReference type="InterPro" id="IPR019165">
    <property type="entry name" value="Peptidase_M76_ATP23"/>
</dbReference>
<evidence type="ECO:0000256" key="1">
    <source>
        <dbReference type="ARBA" id="ARBA00009915"/>
    </source>
</evidence>
<proteinExistence type="inferred from homology"/>
<dbReference type="OrthoDB" id="285308at2759"/>
<keyword evidence="9" id="KW-1185">Reference proteome</keyword>
<evidence type="ECO:0000313" key="9">
    <source>
        <dbReference type="Proteomes" id="UP000650467"/>
    </source>
</evidence>
<sequence length="341" mass="33868">MADSGAAPGGEPAPLETLSRADVGEAVSAGLSSRPVRTLMNALAELGCPVGRSFFHVMRCDAAVGGGFAPEHGVILCYNRLHSRREVLNAMAHELIHAYDHCRFRTSSSSGAQGQQGGGQAGGGQDGQQPGRPAGAEFAAAAAPISSSSSSSTSTSSIRGDDSTSSDASASTSASTSACMHGGPDAGEDRSFAWSQLSGCGGQASSLAANGASSSSSSSSSSSADSGGGAGSRDAGGCFSIEGGLDWTNCRNHACTEIRAANLSGDCSLWQELMRGNLPLLPPQWGAQQAACVARRAALSVALNPGGCGGREGAAAVVGEVMGTCLADTAPFKPGEGVARP</sequence>
<feature type="compositionally biased region" description="Gly residues" evidence="7">
    <location>
        <begin position="114"/>
        <end position="126"/>
    </location>
</feature>
<dbReference type="Proteomes" id="UP000650467">
    <property type="component" value="Unassembled WGS sequence"/>
</dbReference>
<evidence type="ECO:0000256" key="3">
    <source>
        <dbReference type="ARBA" id="ARBA00022723"/>
    </source>
</evidence>
<evidence type="ECO:0000256" key="6">
    <source>
        <dbReference type="RuleBase" id="RU364057"/>
    </source>
</evidence>
<gene>
    <name evidence="8" type="ORF">HXX76_015251</name>
</gene>
<feature type="compositionally biased region" description="Low complexity" evidence="7">
    <location>
        <begin position="208"/>
        <end position="225"/>
    </location>
</feature>
<keyword evidence="2 6" id="KW-0645">Protease</keyword>
<dbReference type="EC" id="3.4.24.-" evidence="6"/>
<keyword evidence="4 6" id="KW-0378">Hydrolase</keyword>
<dbReference type="GO" id="GO:0004222">
    <property type="term" value="F:metalloendopeptidase activity"/>
    <property type="evidence" value="ECO:0007669"/>
    <property type="project" value="InterPro"/>
</dbReference>
<dbReference type="AlphaFoldDB" id="A0A835SA44"/>
<comment type="similarity">
    <text evidence="1 6">Belongs to the peptidase M76 family.</text>
</comment>
<protein>
    <recommendedName>
        <fullName evidence="6">Mitochondrial inner membrane protease ATP23</fullName>
        <ecNumber evidence="6">3.4.24.-</ecNumber>
    </recommendedName>
</protein>
<dbReference type="Pfam" id="PF09768">
    <property type="entry name" value="Peptidase_M76"/>
    <property type="match status" value="2"/>
</dbReference>
<dbReference type="GO" id="GO:0034982">
    <property type="term" value="P:mitochondrial protein processing"/>
    <property type="evidence" value="ECO:0007669"/>
    <property type="project" value="TreeGrafter"/>
</dbReference>
<dbReference type="GO" id="GO:0005739">
    <property type="term" value="C:mitochondrion"/>
    <property type="evidence" value="ECO:0007669"/>
    <property type="project" value="GOC"/>
</dbReference>
<dbReference type="GO" id="GO:0046872">
    <property type="term" value="F:metal ion binding"/>
    <property type="evidence" value="ECO:0007669"/>
    <property type="project" value="UniProtKB-KW"/>
</dbReference>
<feature type="compositionally biased region" description="Low complexity" evidence="7">
    <location>
        <begin position="127"/>
        <end position="178"/>
    </location>
</feature>
<dbReference type="GO" id="GO:0033615">
    <property type="term" value="P:mitochondrial proton-transporting ATP synthase complex assembly"/>
    <property type="evidence" value="ECO:0007669"/>
    <property type="project" value="TreeGrafter"/>
</dbReference>
<evidence type="ECO:0000256" key="5">
    <source>
        <dbReference type="ARBA" id="ARBA00023049"/>
    </source>
</evidence>
<name>A0A835SA44_CHLIN</name>
<accession>A0A835SA44</accession>
<reference evidence="8" key="1">
    <citation type="journal article" date="2020" name="bioRxiv">
        <title>Comparative genomics of Chlamydomonas.</title>
        <authorList>
            <person name="Craig R.J."/>
            <person name="Hasan A.R."/>
            <person name="Ness R.W."/>
            <person name="Keightley P.D."/>
        </authorList>
    </citation>
    <scope>NUCLEOTIDE SEQUENCE</scope>
    <source>
        <strain evidence="8">SAG 7.73</strain>
    </source>
</reference>
<organism evidence="8 9">
    <name type="scientific">Chlamydomonas incerta</name>
    <dbReference type="NCBI Taxonomy" id="51695"/>
    <lineage>
        <taxon>Eukaryota</taxon>
        <taxon>Viridiplantae</taxon>
        <taxon>Chlorophyta</taxon>
        <taxon>core chlorophytes</taxon>
        <taxon>Chlorophyceae</taxon>
        <taxon>CS clade</taxon>
        <taxon>Chlamydomonadales</taxon>
        <taxon>Chlamydomonadaceae</taxon>
        <taxon>Chlamydomonas</taxon>
    </lineage>
</organism>
<evidence type="ECO:0000256" key="4">
    <source>
        <dbReference type="ARBA" id="ARBA00022801"/>
    </source>
</evidence>
<dbReference type="PANTHER" id="PTHR21711:SF0">
    <property type="entry name" value="MITOCHONDRIAL INNER MEMBRANE PROTEASE ATP23 HOMOLOG"/>
    <property type="match status" value="1"/>
</dbReference>
<keyword evidence="5 6" id="KW-0482">Metalloprotease</keyword>
<dbReference type="EMBL" id="JAEHOC010000078">
    <property type="protein sequence ID" value="KAG2423503.1"/>
    <property type="molecule type" value="Genomic_DNA"/>
</dbReference>
<comment type="caution">
    <text evidence="8">The sequence shown here is derived from an EMBL/GenBank/DDBJ whole genome shotgun (WGS) entry which is preliminary data.</text>
</comment>
<dbReference type="PANTHER" id="PTHR21711">
    <property type="entry name" value="MITOCHONDRIAL INNER MEMBRANE PROTEASE"/>
    <property type="match status" value="1"/>
</dbReference>